<keyword evidence="12" id="KW-0732">Signal</keyword>
<proteinExistence type="inferred from homology"/>
<reference evidence="14 15" key="1">
    <citation type="submission" date="2023-09" db="EMBL/GenBank/DDBJ databases">
        <title>Whole genome shotgun sequencing (WGS) of Bosea sp. ZW T0_25, isolated from stored onions (Allium cepa).</title>
        <authorList>
            <person name="Stoll D.A."/>
            <person name="Huch M."/>
        </authorList>
    </citation>
    <scope>NUCLEOTIDE SEQUENCE [LARGE SCALE GENOMIC DNA]</scope>
    <source>
        <strain evidence="14 15">ZW T0_25</strain>
    </source>
</reference>
<accession>A0ABU3SCN9</accession>
<evidence type="ECO:0000256" key="2">
    <source>
        <dbReference type="ARBA" id="ARBA00004948"/>
    </source>
</evidence>
<dbReference type="SUPFAM" id="SSF53850">
    <property type="entry name" value="Periplasmic binding protein-like II"/>
    <property type="match status" value="1"/>
</dbReference>
<evidence type="ECO:0000256" key="7">
    <source>
        <dbReference type="ARBA" id="ARBA00022898"/>
    </source>
</evidence>
<feature type="signal peptide" evidence="12">
    <location>
        <begin position="1"/>
        <end position="26"/>
    </location>
</feature>
<keyword evidence="8" id="KW-0784">Thiamine biosynthesis</keyword>
<evidence type="ECO:0000256" key="5">
    <source>
        <dbReference type="ARBA" id="ARBA00022679"/>
    </source>
</evidence>
<sequence>MHKLGILTASLAAMLGLGGLTTEGQAQTPAPTMKKITFLTNYVYNGRHAPFFVGRDKGFYKEAGFDIDIAPATGSGFVIAAVDGGKADYGMAEVGPVVQAVAKGARLKAFMVYTDVTTSGLASLTPFKTPESIIGKRIAASQTDSARVVLPIIFDEKKLDASKLDWQAADPGVYFSLLLSNRTDLFTASSDGDMPALTKVATAQGKTVEFSSFVDWGYDVFGYVLVAGTPTLETNLDEAKRFAAATRKAVEYAIKNPEETAEIMVKANPAMNRDTVLTQWTGAIKSIQTPYTAEHGYGTADDKRIQRTIDLVKKALKLDATLKPDDLFAIKGN</sequence>
<comment type="pathway">
    <text evidence="2">Cofactor biosynthesis; thiamine diphosphate biosynthesis.</text>
</comment>
<organism evidence="14 15">
    <name type="scientific">Bosea rubneri</name>
    <dbReference type="NCBI Taxonomy" id="3075434"/>
    <lineage>
        <taxon>Bacteria</taxon>
        <taxon>Pseudomonadati</taxon>
        <taxon>Pseudomonadota</taxon>
        <taxon>Alphaproteobacteria</taxon>
        <taxon>Hyphomicrobiales</taxon>
        <taxon>Boseaceae</taxon>
        <taxon>Bosea</taxon>
    </lineage>
</organism>
<comment type="function">
    <text evidence="1">Responsible for the formation of the pyrimidine heterocycle in the thiamine biosynthesis pathway. Catalyzes the formation of hydroxymethylpyrimidine phosphate (HMP-P) from histidine and pyridoxal phosphate (PLP). The protein uses PLP and the active site histidine to form HMP-P, generating an inactive enzyme. The enzyme can only undergo a single turnover, which suggests it is a suicide enzyme.</text>
</comment>
<evidence type="ECO:0000313" key="14">
    <source>
        <dbReference type="EMBL" id="MDU0342562.1"/>
    </source>
</evidence>
<feature type="chain" id="PRO_5046668044" description="Thiamine pyrimidine synthase" evidence="12">
    <location>
        <begin position="27"/>
        <end position="333"/>
    </location>
</feature>
<evidence type="ECO:0000256" key="1">
    <source>
        <dbReference type="ARBA" id="ARBA00003469"/>
    </source>
</evidence>
<dbReference type="PANTHER" id="PTHR31528">
    <property type="entry name" value="4-AMINO-5-HYDROXYMETHYL-2-METHYLPYRIMIDINE PHOSPHATE SYNTHASE THI11-RELATED"/>
    <property type="match status" value="1"/>
</dbReference>
<keyword evidence="6" id="KW-0479">Metal-binding</keyword>
<dbReference type="EMBL" id="JAWDID010000043">
    <property type="protein sequence ID" value="MDU0342562.1"/>
    <property type="molecule type" value="Genomic_DNA"/>
</dbReference>
<comment type="similarity">
    <text evidence="3">Belongs to the NMT1/THI5 family.</text>
</comment>
<keyword evidence="15" id="KW-1185">Reference proteome</keyword>
<dbReference type="InterPro" id="IPR027939">
    <property type="entry name" value="NMT1/THI5"/>
</dbReference>
<dbReference type="Pfam" id="PF09084">
    <property type="entry name" value="NMT1"/>
    <property type="match status" value="1"/>
</dbReference>
<evidence type="ECO:0000256" key="9">
    <source>
        <dbReference type="ARBA" id="ARBA00023004"/>
    </source>
</evidence>
<name>A0ABU3SCN9_9HYPH</name>
<evidence type="ECO:0000256" key="6">
    <source>
        <dbReference type="ARBA" id="ARBA00022723"/>
    </source>
</evidence>
<evidence type="ECO:0000256" key="11">
    <source>
        <dbReference type="ARBA" id="ARBA00048179"/>
    </source>
</evidence>
<comment type="catalytic activity">
    <reaction evidence="11">
        <text>N(6)-(pyridoxal phosphate)-L-lysyl-[4-amino-5-hydroxymethyl-2-methylpyrimidine phosphate synthase] + L-histidyl-[4-amino-5-hydroxymethyl-2-methylpyrimidine phosphate synthase] + 2 Fe(3+) + 4 H2O = L-lysyl-[4-amino-5-hydroxymethyl-2-methylpyrimidine phosphate synthase] + (2S)-2-amino-5-hydroxy-4-oxopentanoyl-[4-amino-5-hydroxymethyl-2-methylpyrimidine phosphate synthase] + 4-amino-2-methyl-5-(phosphooxymethyl)pyrimidine + 3-oxopropanoate + 2 Fe(2+) + 2 H(+)</text>
        <dbReference type="Rhea" id="RHEA:65756"/>
        <dbReference type="Rhea" id="RHEA-COMP:16892"/>
        <dbReference type="Rhea" id="RHEA-COMP:16893"/>
        <dbReference type="Rhea" id="RHEA-COMP:16894"/>
        <dbReference type="Rhea" id="RHEA-COMP:16895"/>
        <dbReference type="ChEBI" id="CHEBI:15377"/>
        <dbReference type="ChEBI" id="CHEBI:15378"/>
        <dbReference type="ChEBI" id="CHEBI:29033"/>
        <dbReference type="ChEBI" id="CHEBI:29034"/>
        <dbReference type="ChEBI" id="CHEBI:29969"/>
        <dbReference type="ChEBI" id="CHEBI:29979"/>
        <dbReference type="ChEBI" id="CHEBI:33190"/>
        <dbReference type="ChEBI" id="CHEBI:58354"/>
        <dbReference type="ChEBI" id="CHEBI:143915"/>
        <dbReference type="ChEBI" id="CHEBI:157692"/>
    </reaction>
    <physiologicalReaction direction="left-to-right" evidence="11">
        <dbReference type="Rhea" id="RHEA:65757"/>
    </physiologicalReaction>
</comment>
<evidence type="ECO:0000256" key="10">
    <source>
        <dbReference type="ARBA" id="ARBA00033171"/>
    </source>
</evidence>
<keyword evidence="5" id="KW-0808">Transferase</keyword>
<dbReference type="RefSeq" id="WP_316020329.1">
    <property type="nucleotide sequence ID" value="NZ_JAWDID010000043.1"/>
</dbReference>
<keyword evidence="7" id="KW-0663">Pyridoxal phosphate</keyword>
<evidence type="ECO:0000256" key="8">
    <source>
        <dbReference type="ARBA" id="ARBA00022977"/>
    </source>
</evidence>
<keyword evidence="9" id="KW-0408">Iron</keyword>
<evidence type="ECO:0000256" key="12">
    <source>
        <dbReference type="SAM" id="SignalP"/>
    </source>
</evidence>
<protein>
    <recommendedName>
        <fullName evidence="10">Thiamine pyrimidine synthase</fullName>
    </recommendedName>
</protein>
<evidence type="ECO:0000259" key="13">
    <source>
        <dbReference type="Pfam" id="PF09084"/>
    </source>
</evidence>
<gene>
    <name evidence="14" type="ORF">RKE40_21915</name>
</gene>
<dbReference type="InterPro" id="IPR015168">
    <property type="entry name" value="SsuA/THI5"/>
</dbReference>
<evidence type="ECO:0000256" key="4">
    <source>
        <dbReference type="ARBA" id="ARBA00011738"/>
    </source>
</evidence>
<evidence type="ECO:0000256" key="3">
    <source>
        <dbReference type="ARBA" id="ARBA00009406"/>
    </source>
</evidence>
<comment type="caution">
    <text evidence="14">The sequence shown here is derived from an EMBL/GenBank/DDBJ whole genome shotgun (WGS) entry which is preliminary data.</text>
</comment>
<feature type="domain" description="SsuA/THI5-like" evidence="13">
    <location>
        <begin position="46"/>
        <end position="259"/>
    </location>
</feature>
<dbReference type="PANTHER" id="PTHR31528:SF1">
    <property type="entry name" value="4-AMINO-5-HYDROXYMETHYL-2-METHYLPYRIMIDINE PHOSPHATE SYNTHASE THI11-RELATED"/>
    <property type="match status" value="1"/>
</dbReference>
<evidence type="ECO:0000313" key="15">
    <source>
        <dbReference type="Proteomes" id="UP001254257"/>
    </source>
</evidence>
<comment type="subunit">
    <text evidence="4">Homodimer.</text>
</comment>
<dbReference type="Proteomes" id="UP001254257">
    <property type="component" value="Unassembled WGS sequence"/>
</dbReference>
<dbReference type="Gene3D" id="3.40.190.10">
    <property type="entry name" value="Periplasmic binding protein-like II"/>
    <property type="match status" value="2"/>
</dbReference>